<dbReference type="Gene3D" id="2.60.40.10">
    <property type="entry name" value="Immunoglobulins"/>
    <property type="match status" value="4"/>
</dbReference>
<gene>
    <name evidence="3" type="primary">LOC139176523</name>
</gene>
<keyword evidence="2" id="KW-1185">Reference proteome</keyword>
<evidence type="ECO:0000259" key="1">
    <source>
        <dbReference type="PROSITE" id="PS50853"/>
    </source>
</evidence>
<proteinExistence type="predicted"/>
<dbReference type="GeneID" id="139176523"/>
<accession>A0ABM4QNT5</accession>
<sequence length="497" mass="54517">MPTILLGTNGMSAMALFHFGLPHLKRGPPNVGIRVNPKLSLDIALLITVNAGCSWESPRAEMFLGLQPYTNYSFTLRACTSAGCTSSEPFLGQTLQAAPQGVWVTPRHIVVNSTTVELFWSPPEKPNGLISQYQLSRNGSLIFLGGSEEQNFTDKNLEPNSRYVYKLEATTGGGSSPSDEYIIQTPILTPEEIQPPYNITVIGPYSIFVAWTPPGILVPTMPVEYNVLLNAGSATPLISSVGHHQSILLENLAPFTQYEIRIQACQKGGCGVSSRMFAKTAEAAPMDLNSPILKALGSACIEVKWMPPKKPNGVIINYFIHRRPTGIEEESLVFVWSEGALEVIDDADTLRPFTLYEYRVRACNSRGSVDSPWSSARTLEAPPQDFPAPWAQVTGAHSVLLNWTEPDSPNGIIFQYRVVYQQKTDDPTLNFSAVHAFTVMEMEADLKGAEIKVITQIEPYGPNISARKLPGNKNCSCLPNGVNYSLTMPLMMSFCRA</sequence>
<dbReference type="PANTHER" id="PTHR46957:SF7">
    <property type="entry name" value="USHERIN"/>
    <property type="match status" value="1"/>
</dbReference>
<dbReference type="PANTHER" id="PTHR46957">
    <property type="entry name" value="CYTOKINE RECEPTOR"/>
    <property type="match status" value="1"/>
</dbReference>
<name>A0ABM4QNT5_BOSIN</name>
<dbReference type="InterPro" id="IPR050713">
    <property type="entry name" value="RTP_Phos/Ushers"/>
</dbReference>
<feature type="domain" description="Fibronectin type-III" evidence="1">
    <location>
        <begin position="192"/>
        <end position="283"/>
    </location>
</feature>
<dbReference type="InterPro" id="IPR036116">
    <property type="entry name" value="FN3_sf"/>
</dbReference>
<organism evidence="2 3">
    <name type="scientific">Bos indicus</name>
    <name type="common">Zebu</name>
    <dbReference type="NCBI Taxonomy" id="9915"/>
    <lineage>
        <taxon>Eukaryota</taxon>
        <taxon>Metazoa</taxon>
        <taxon>Chordata</taxon>
        <taxon>Craniata</taxon>
        <taxon>Vertebrata</taxon>
        <taxon>Euteleostomi</taxon>
        <taxon>Mammalia</taxon>
        <taxon>Eutheria</taxon>
        <taxon>Laurasiatheria</taxon>
        <taxon>Artiodactyla</taxon>
        <taxon>Ruminantia</taxon>
        <taxon>Pecora</taxon>
        <taxon>Bovidae</taxon>
        <taxon>Bovinae</taxon>
        <taxon>Bos</taxon>
    </lineage>
</organism>
<dbReference type="RefSeq" id="XP_070624944.1">
    <property type="nucleotide sequence ID" value="XM_070768843.1"/>
</dbReference>
<dbReference type="InterPro" id="IPR013783">
    <property type="entry name" value="Ig-like_fold"/>
</dbReference>
<evidence type="ECO:0000313" key="2">
    <source>
        <dbReference type="Proteomes" id="UP001652663"/>
    </source>
</evidence>
<dbReference type="SMART" id="SM00060">
    <property type="entry name" value="FN3"/>
    <property type="match status" value="5"/>
</dbReference>
<dbReference type="PROSITE" id="PS50853">
    <property type="entry name" value="FN3"/>
    <property type="match status" value="3"/>
</dbReference>
<reference evidence="3" key="1">
    <citation type="submission" date="2025-08" db="UniProtKB">
        <authorList>
            <consortium name="RefSeq"/>
        </authorList>
    </citation>
    <scope>IDENTIFICATION</scope>
    <source>
        <tissue evidence="3">Blood</tissue>
    </source>
</reference>
<evidence type="ECO:0000313" key="3">
    <source>
        <dbReference type="RefSeq" id="XP_070624944.1"/>
    </source>
</evidence>
<dbReference type="InterPro" id="IPR003961">
    <property type="entry name" value="FN3_dom"/>
</dbReference>
<dbReference type="Proteomes" id="UP001652663">
    <property type="component" value="Chromosome 16"/>
</dbReference>
<feature type="domain" description="Fibronectin type-III" evidence="1">
    <location>
        <begin position="284"/>
        <end position="384"/>
    </location>
</feature>
<dbReference type="Pfam" id="PF00041">
    <property type="entry name" value="fn3"/>
    <property type="match status" value="3"/>
</dbReference>
<dbReference type="CDD" id="cd00063">
    <property type="entry name" value="FN3"/>
    <property type="match status" value="4"/>
</dbReference>
<protein>
    <submittedName>
        <fullName evidence="3">Usherin-like</fullName>
    </submittedName>
</protein>
<feature type="domain" description="Fibronectin type-III" evidence="1">
    <location>
        <begin position="98"/>
        <end position="188"/>
    </location>
</feature>
<dbReference type="SUPFAM" id="SSF49265">
    <property type="entry name" value="Fibronectin type III"/>
    <property type="match status" value="3"/>
</dbReference>